<dbReference type="RefSeq" id="WP_125003817.1">
    <property type="nucleotide sequence ID" value="NZ_BHYK01000021.1"/>
</dbReference>
<dbReference type="PRINTS" id="PR01183">
    <property type="entry name" value="RIBORDTASEM1"/>
</dbReference>
<name>A0A401UQA0_9CLOT</name>
<protein>
    <recommendedName>
        <fullName evidence="4 13">Vitamin B12-dependent ribonucleotide reductase</fullName>
        <ecNumber evidence="3 13">1.17.4.1</ecNumber>
    </recommendedName>
</protein>
<evidence type="ECO:0000259" key="16">
    <source>
        <dbReference type="Pfam" id="PF12637"/>
    </source>
</evidence>
<dbReference type="GO" id="GO:0031419">
    <property type="term" value="F:cobalamin binding"/>
    <property type="evidence" value="ECO:0007669"/>
    <property type="project" value="UniProtKB-KW"/>
</dbReference>
<evidence type="ECO:0000256" key="11">
    <source>
        <dbReference type="ARBA" id="ARBA00025437"/>
    </source>
</evidence>
<dbReference type="AlphaFoldDB" id="A0A401UQA0"/>
<dbReference type="InterPro" id="IPR050862">
    <property type="entry name" value="RdRp_reductase_class-2"/>
</dbReference>
<evidence type="ECO:0000313" key="17">
    <source>
        <dbReference type="EMBL" id="GCD11732.1"/>
    </source>
</evidence>
<dbReference type="Pfam" id="PF08471">
    <property type="entry name" value="Ribonuc_red_2_N"/>
    <property type="match status" value="1"/>
</dbReference>
<dbReference type="EMBL" id="BHYK01000021">
    <property type="protein sequence ID" value="GCD11732.1"/>
    <property type="molecule type" value="Genomic_DNA"/>
</dbReference>
<dbReference type="NCBIfam" id="NF005122">
    <property type="entry name" value="PRK06556.1"/>
    <property type="match status" value="1"/>
</dbReference>
<dbReference type="InterPro" id="IPR000788">
    <property type="entry name" value="RNR_lg_C"/>
</dbReference>
<dbReference type="EC" id="1.17.4.1" evidence="3 13"/>
<dbReference type="Pfam" id="PF12637">
    <property type="entry name" value="TSCPD"/>
    <property type="match status" value="1"/>
</dbReference>
<comment type="caution">
    <text evidence="17">The sequence shown here is derived from an EMBL/GenBank/DDBJ whole genome shotgun (WGS) entry which is preliminary data.</text>
</comment>
<evidence type="ECO:0000256" key="10">
    <source>
        <dbReference type="ARBA" id="ARBA00023285"/>
    </source>
</evidence>
<dbReference type="PANTHER" id="PTHR43371">
    <property type="entry name" value="VITAMIN B12-DEPENDENT RIBONUCLEOTIDE REDUCTASE"/>
    <property type="match status" value="1"/>
</dbReference>
<evidence type="ECO:0000256" key="9">
    <source>
        <dbReference type="ARBA" id="ARBA00023157"/>
    </source>
</evidence>
<dbReference type="Proteomes" id="UP000287872">
    <property type="component" value="Unassembled WGS sequence"/>
</dbReference>
<evidence type="ECO:0000256" key="2">
    <source>
        <dbReference type="ARBA" id="ARBA00007405"/>
    </source>
</evidence>
<evidence type="ECO:0000256" key="3">
    <source>
        <dbReference type="ARBA" id="ARBA00012274"/>
    </source>
</evidence>
<evidence type="ECO:0000313" key="18">
    <source>
        <dbReference type="Proteomes" id="UP000287872"/>
    </source>
</evidence>
<evidence type="ECO:0000259" key="14">
    <source>
        <dbReference type="Pfam" id="PF02867"/>
    </source>
</evidence>
<dbReference type="SUPFAM" id="SSF51998">
    <property type="entry name" value="PFL-like glycyl radical enzymes"/>
    <property type="match status" value="1"/>
</dbReference>
<keyword evidence="9" id="KW-1015">Disulfide bond</keyword>
<dbReference type="GO" id="GO:0004748">
    <property type="term" value="F:ribonucleoside-diphosphate reductase activity, thioredoxin disulfide as acceptor"/>
    <property type="evidence" value="ECO:0007669"/>
    <property type="project" value="UniProtKB-EC"/>
</dbReference>
<feature type="domain" description="Ribonucleotide reductase class II vitamin B12-dependent N-terminal" evidence="15">
    <location>
        <begin position="35"/>
        <end position="128"/>
    </location>
</feature>
<dbReference type="GO" id="GO:0050897">
    <property type="term" value="F:cobalt ion binding"/>
    <property type="evidence" value="ECO:0007669"/>
    <property type="project" value="InterPro"/>
</dbReference>
<dbReference type="InterPro" id="IPR013344">
    <property type="entry name" value="RNR_NrdJ/NrdZ"/>
</dbReference>
<dbReference type="Pfam" id="PF02867">
    <property type="entry name" value="Ribonuc_red_lgC"/>
    <property type="match status" value="1"/>
</dbReference>
<comment type="similarity">
    <text evidence="2 13">Belongs to the ribonucleoside diphosphate reductase class-2 family.</text>
</comment>
<evidence type="ECO:0000256" key="1">
    <source>
        <dbReference type="ARBA" id="ARBA00001922"/>
    </source>
</evidence>
<evidence type="ECO:0000256" key="13">
    <source>
        <dbReference type="RuleBase" id="RU364064"/>
    </source>
</evidence>
<evidence type="ECO:0000256" key="6">
    <source>
        <dbReference type="ARBA" id="ARBA00022634"/>
    </source>
</evidence>
<dbReference type="CDD" id="cd02888">
    <property type="entry name" value="RNR_II_dimer"/>
    <property type="match status" value="1"/>
</dbReference>
<dbReference type="OrthoDB" id="9762933at2"/>
<feature type="domain" description="TSCPD" evidence="16">
    <location>
        <begin position="818"/>
        <end position="914"/>
    </location>
</feature>
<reference evidence="17 18" key="1">
    <citation type="submission" date="2018-11" db="EMBL/GenBank/DDBJ databases">
        <title>Genome sequencing and assembly of Clostridium tagluense strain A121.</title>
        <authorList>
            <person name="Murakami T."/>
            <person name="Segawa T."/>
            <person name="Shcherbakova V.A."/>
            <person name="Mori H."/>
            <person name="Yoshimura Y."/>
        </authorList>
    </citation>
    <scope>NUCLEOTIDE SEQUENCE [LARGE SCALE GENOMIC DNA]</scope>
    <source>
        <strain evidence="17 18">A121</strain>
    </source>
</reference>
<feature type="domain" description="Ribonucleotide reductase large subunit C-terminal" evidence="14">
    <location>
        <begin position="177"/>
        <end position="760"/>
    </location>
</feature>
<organism evidence="17 18">
    <name type="scientific">Clostridium tagluense</name>
    <dbReference type="NCBI Taxonomy" id="360422"/>
    <lineage>
        <taxon>Bacteria</taxon>
        <taxon>Bacillati</taxon>
        <taxon>Bacillota</taxon>
        <taxon>Clostridia</taxon>
        <taxon>Eubacteriales</taxon>
        <taxon>Clostridiaceae</taxon>
        <taxon>Clostridium</taxon>
    </lineage>
</organism>
<evidence type="ECO:0000259" key="15">
    <source>
        <dbReference type="Pfam" id="PF08471"/>
    </source>
</evidence>
<keyword evidence="5 13" id="KW-0846">Cobalamin</keyword>
<evidence type="ECO:0000256" key="7">
    <source>
        <dbReference type="ARBA" id="ARBA00022741"/>
    </source>
</evidence>
<dbReference type="Gene3D" id="3.20.70.20">
    <property type="match status" value="1"/>
</dbReference>
<comment type="function">
    <text evidence="11 13">Catalyzes the reduction of ribonucleotides to deoxyribonucleotides. May function to provide a pool of deoxyribonucleotide precursors for DNA repair during oxygen limitation and/or for immediate growth after restoration of oxygen.</text>
</comment>
<accession>A0A401UQA0</accession>
<evidence type="ECO:0000256" key="5">
    <source>
        <dbReference type="ARBA" id="ARBA00022628"/>
    </source>
</evidence>
<gene>
    <name evidence="17" type="ORF">Ctaglu_33550</name>
</gene>
<proteinExistence type="inferred from homology"/>
<evidence type="ECO:0000256" key="8">
    <source>
        <dbReference type="ARBA" id="ARBA00023002"/>
    </source>
</evidence>
<sequence>MKDMNLKDLIVRRYTKELEGQTKKSVYDLFKWKKVDVSIKDYKLGTMIYEGIDLDFPEDYSQHACDIIASKYFKMANVQNDRGYEYSLKEVIHRMVKFWVESATDEKLITVSEGVILYDELAYMFLKQMFAPNSPQWFNTGLKYYPSNEETDGNFYYNTDLKKVVQSKDRYTRTQASACFIIGIEDKLLGAKSISEQYVTETKLFKGGSGTGSNFSVLRAKGERLSGGGVSSGVMTFLKGYDANAGSIKSGGTLRRSAKMNQLFIDHPEIMDYITWKSKEEEKVRALGKMGYDTSFGGEAYETVAGQNANNTVRMTDEFMYKVDEYVTKGIDSKFELKGRVDSSVNKIVDVSTLWDAFVSSAHDCADPAPAFDGTFNAWHTCPRGEDGEYNAPHNRINSTNPCGEYAFLDDTACNLASINILKFYNEETKIFDVEGYKHCIGLLQIMLEASIHWGHFPTEDVARRTHMFRTTGLGIANLSGLLMTMGLPYDSEVSRNLASSLTSILTGQSYFTSSLMAKKIGAFEKYDINKDDMLKVIRNHSRVSKVINSNYEGLNYSPIELNHQILLELNWINVSDSVKTCWINALGFGELYGYRNAQVTVIAPTGTISFAMDCQATSIEPFFSHVAYKKLADGGMMIMVNPLMEKALFNLGYNKIEVKDITDYVLAKNTDGMIKDGKLEGAPHLKEEHLPIFDTANKCGTGNRYIKPMAHVLMMACLTPMLSGAISKTVNLPKGTLKQKVSEIFLQSYKLGCKGITIYIDGSKVCQPLNSTIDGEFDVMYEDMSYNDLIKKAYELEKQMNKPRRDKINGIRRGTTHPAEVADIKVYTTVNRRENGEICEIYITTDREGGTITGLLNSLSKSISVMLQNHVAPIDIANMLKGQKYEPNGFVSRHPNIKYCDSISDLISRIIEMEIGDYSRCQVKPIENIVKPIVVLPIEKEIIIKQEQITEIEKPKGKRLYGEICSNCHSDKLVQNGTCKVCLDCATTTGCS</sequence>
<dbReference type="GO" id="GO:0071897">
    <property type="term" value="P:DNA biosynthetic process"/>
    <property type="evidence" value="ECO:0007669"/>
    <property type="project" value="UniProtKB-KW"/>
</dbReference>
<comment type="cofactor">
    <cofactor evidence="1 13">
        <name>adenosylcob(III)alamin</name>
        <dbReference type="ChEBI" id="CHEBI:18408"/>
    </cofactor>
</comment>
<keyword evidence="10 13" id="KW-0170">Cobalt</keyword>
<dbReference type="PANTHER" id="PTHR43371:SF1">
    <property type="entry name" value="RIBONUCLEOSIDE-DIPHOSPHATE REDUCTASE"/>
    <property type="match status" value="1"/>
</dbReference>
<dbReference type="NCBIfam" id="TIGR02504">
    <property type="entry name" value="NrdJ_Z"/>
    <property type="match status" value="1"/>
</dbReference>
<dbReference type="GO" id="GO:0000166">
    <property type="term" value="F:nucleotide binding"/>
    <property type="evidence" value="ECO:0007669"/>
    <property type="project" value="UniProtKB-KW"/>
</dbReference>
<dbReference type="InterPro" id="IPR024434">
    <property type="entry name" value="TSCPD_dom"/>
</dbReference>
<keyword evidence="18" id="KW-1185">Reference proteome</keyword>
<keyword evidence="7 13" id="KW-0547">Nucleotide-binding</keyword>
<keyword evidence="6 13" id="KW-0237">DNA synthesis</keyword>
<evidence type="ECO:0000256" key="12">
    <source>
        <dbReference type="ARBA" id="ARBA00047754"/>
    </source>
</evidence>
<comment type="catalytic activity">
    <reaction evidence="12 13">
        <text>a 2'-deoxyribonucleoside 5'-diphosphate + [thioredoxin]-disulfide + H2O = a ribonucleoside 5'-diphosphate + [thioredoxin]-dithiol</text>
        <dbReference type="Rhea" id="RHEA:23252"/>
        <dbReference type="Rhea" id="RHEA-COMP:10698"/>
        <dbReference type="Rhea" id="RHEA-COMP:10700"/>
        <dbReference type="ChEBI" id="CHEBI:15377"/>
        <dbReference type="ChEBI" id="CHEBI:29950"/>
        <dbReference type="ChEBI" id="CHEBI:50058"/>
        <dbReference type="ChEBI" id="CHEBI:57930"/>
        <dbReference type="ChEBI" id="CHEBI:73316"/>
        <dbReference type="EC" id="1.17.4.1"/>
    </reaction>
</comment>
<keyword evidence="8 13" id="KW-0560">Oxidoreductase</keyword>
<evidence type="ECO:0000256" key="4">
    <source>
        <dbReference type="ARBA" id="ARBA00014409"/>
    </source>
</evidence>
<dbReference type="InterPro" id="IPR013678">
    <property type="entry name" value="RNR_2_N"/>
</dbReference>